<evidence type="ECO:0000256" key="5">
    <source>
        <dbReference type="ARBA" id="ARBA00022801"/>
    </source>
</evidence>
<dbReference type="InterPro" id="IPR001394">
    <property type="entry name" value="Peptidase_C19_UCH"/>
</dbReference>
<keyword evidence="5" id="KW-0378">Hydrolase</keyword>
<gene>
    <name evidence="8" type="ORF">CALCODRAFT_417817</name>
</gene>
<feature type="domain" description="USP" evidence="7">
    <location>
        <begin position="1"/>
        <end position="382"/>
    </location>
</feature>
<name>A0A165D086_9BASI</name>
<keyword evidence="9" id="KW-1185">Reference proteome</keyword>
<dbReference type="EMBL" id="KV424091">
    <property type="protein sequence ID" value="KZT51792.1"/>
    <property type="molecule type" value="Genomic_DNA"/>
</dbReference>
<evidence type="ECO:0000256" key="4">
    <source>
        <dbReference type="ARBA" id="ARBA00022670"/>
    </source>
</evidence>
<dbReference type="GO" id="GO:0005634">
    <property type="term" value="C:nucleus"/>
    <property type="evidence" value="ECO:0007669"/>
    <property type="project" value="TreeGrafter"/>
</dbReference>
<feature type="compositionally biased region" description="Pro residues" evidence="6">
    <location>
        <begin position="167"/>
        <end position="179"/>
    </location>
</feature>
<dbReference type="InterPro" id="IPR050164">
    <property type="entry name" value="Peptidase_C19"/>
</dbReference>
<dbReference type="PANTHER" id="PTHR24006:SF733">
    <property type="entry name" value="RE52890P"/>
    <property type="match status" value="1"/>
</dbReference>
<dbReference type="Pfam" id="PF00443">
    <property type="entry name" value="UCH"/>
    <property type="match status" value="1"/>
</dbReference>
<dbReference type="STRING" id="1353952.A0A165D086"/>
<dbReference type="InterPro" id="IPR038765">
    <property type="entry name" value="Papain-like_cys_pep_sf"/>
</dbReference>
<comment type="catalytic activity">
    <reaction evidence="1">
        <text>Thiol-dependent hydrolysis of ester, thioester, amide, peptide and isopeptide bonds formed by the C-terminal Gly of ubiquitin (a 76-residue protein attached to proteins as an intracellular targeting signal).</text>
        <dbReference type="EC" id="3.4.19.12"/>
    </reaction>
</comment>
<dbReference type="PANTHER" id="PTHR24006">
    <property type="entry name" value="UBIQUITIN CARBOXYL-TERMINAL HYDROLASE"/>
    <property type="match status" value="1"/>
</dbReference>
<evidence type="ECO:0000256" key="3">
    <source>
        <dbReference type="ARBA" id="ARBA00012759"/>
    </source>
</evidence>
<dbReference type="InterPro" id="IPR028889">
    <property type="entry name" value="USP"/>
</dbReference>
<feature type="non-terminal residue" evidence="8">
    <location>
        <position position="1"/>
    </location>
</feature>
<dbReference type="Gene3D" id="3.90.70.10">
    <property type="entry name" value="Cysteine proteinases"/>
    <property type="match status" value="1"/>
</dbReference>
<evidence type="ECO:0000313" key="9">
    <source>
        <dbReference type="Proteomes" id="UP000076842"/>
    </source>
</evidence>
<dbReference type="GO" id="GO:0006508">
    <property type="term" value="P:proteolysis"/>
    <property type="evidence" value="ECO:0007669"/>
    <property type="project" value="UniProtKB-KW"/>
</dbReference>
<dbReference type="Proteomes" id="UP000076842">
    <property type="component" value="Unassembled WGS sequence"/>
</dbReference>
<dbReference type="GO" id="GO:0004843">
    <property type="term" value="F:cysteine-type deubiquitinase activity"/>
    <property type="evidence" value="ECO:0007669"/>
    <property type="project" value="UniProtKB-EC"/>
</dbReference>
<evidence type="ECO:0000259" key="7">
    <source>
        <dbReference type="PROSITE" id="PS50235"/>
    </source>
</evidence>
<dbReference type="OrthoDB" id="27652at2759"/>
<dbReference type="AlphaFoldDB" id="A0A165D086"/>
<dbReference type="GO" id="GO:0016579">
    <property type="term" value="P:protein deubiquitination"/>
    <property type="evidence" value="ECO:0007669"/>
    <property type="project" value="InterPro"/>
</dbReference>
<accession>A0A165D086</accession>
<evidence type="ECO:0000313" key="8">
    <source>
        <dbReference type="EMBL" id="KZT51792.1"/>
    </source>
</evidence>
<keyword evidence="4" id="KW-0645">Protease</keyword>
<comment type="similarity">
    <text evidence="2">Belongs to the peptidase C19 family.</text>
</comment>
<evidence type="ECO:0000256" key="1">
    <source>
        <dbReference type="ARBA" id="ARBA00000707"/>
    </source>
</evidence>
<proteinExistence type="inferred from homology"/>
<reference evidence="8 9" key="1">
    <citation type="journal article" date="2016" name="Mol. Biol. Evol.">
        <title>Comparative Genomics of Early-Diverging Mushroom-Forming Fungi Provides Insights into the Origins of Lignocellulose Decay Capabilities.</title>
        <authorList>
            <person name="Nagy L.G."/>
            <person name="Riley R."/>
            <person name="Tritt A."/>
            <person name="Adam C."/>
            <person name="Daum C."/>
            <person name="Floudas D."/>
            <person name="Sun H."/>
            <person name="Yadav J.S."/>
            <person name="Pangilinan J."/>
            <person name="Larsson K.H."/>
            <person name="Matsuura K."/>
            <person name="Barry K."/>
            <person name="Labutti K."/>
            <person name="Kuo R."/>
            <person name="Ohm R.A."/>
            <person name="Bhattacharya S.S."/>
            <person name="Shirouzu T."/>
            <person name="Yoshinaga Y."/>
            <person name="Martin F.M."/>
            <person name="Grigoriev I.V."/>
            <person name="Hibbett D.S."/>
        </authorList>
    </citation>
    <scope>NUCLEOTIDE SEQUENCE [LARGE SCALE GENOMIC DNA]</scope>
    <source>
        <strain evidence="8 9">HHB12733</strain>
    </source>
</reference>
<organism evidence="8 9">
    <name type="scientific">Calocera cornea HHB12733</name>
    <dbReference type="NCBI Taxonomy" id="1353952"/>
    <lineage>
        <taxon>Eukaryota</taxon>
        <taxon>Fungi</taxon>
        <taxon>Dikarya</taxon>
        <taxon>Basidiomycota</taxon>
        <taxon>Agaricomycotina</taxon>
        <taxon>Dacrymycetes</taxon>
        <taxon>Dacrymycetales</taxon>
        <taxon>Dacrymycetaceae</taxon>
        <taxon>Calocera</taxon>
    </lineage>
</organism>
<dbReference type="PROSITE" id="PS50235">
    <property type="entry name" value="USP_3"/>
    <property type="match status" value="1"/>
</dbReference>
<sequence>YANSVLQALYFCQPFRDLVCVTPDGRPLPEIPIASLPPQVALPSPPPKDPVPATPAGATPAAAAAAAAASLPRLPQSIFSALRALFLHISLNTEDKGMVSPSAFIAALKKENPDFRTSQHQDAHEFLNYLLNRVAEDVDENRTSTLVHGASTDSSAAPTFASATPASSPPATPPRPAQRPLPSGRPTLIQSLFEGQLTNETRCLACNTVSHRDETFLDLSIDIEPNSSVTACLREFSKGEMLLEDNRFKCDHCNEYCDAEKRMKVKTLPNILALHLKRFKYIEDANRNIRPTKLTYRVAFPLELRLFDTSDDAQNPDRLYELFAIVVHIGAGLAHGHYVTVVRTQGKWVLFDDDAVDVIKESDIMKYFGDAPGGQAYVLFYQ</sequence>
<dbReference type="GO" id="GO:0005829">
    <property type="term" value="C:cytosol"/>
    <property type="evidence" value="ECO:0007669"/>
    <property type="project" value="TreeGrafter"/>
</dbReference>
<dbReference type="InterPro" id="IPR018200">
    <property type="entry name" value="USP_CS"/>
</dbReference>
<dbReference type="SUPFAM" id="SSF54001">
    <property type="entry name" value="Cysteine proteinases"/>
    <property type="match status" value="1"/>
</dbReference>
<dbReference type="EC" id="3.4.19.12" evidence="3"/>
<evidence type="ECO:0000256" key="6">
    <source>
        <dbReference type="SAM" id="MobiDB-lite"/>
    </source>
</evidence>
<dbReference type="PROSITE" id="PS00973">
    <property type="entry name" value="USP_2"/>
    <property type="match status" value="1"/>
</dbReference>
<dbReference type="InParanoid" id="A0A165D086"/>
<evidence type="ECO:0000256" key="2">
    <source>
        <dbReference type="ARBA" id="ARBA00009085"/>
    </source>
</evidence>
<feature type="compositionally biased region" description="Low complexity" evidence="6">
    <location>
        <begin position="150"/>
        <end position="166"/>
    </location>
</feature>
<feature type="non-terminal residue" evidence="8">
    <location>
        <position position="382"/>
    </location>
</feature>
<protein>
    <recommendedName>
        <fullName evidence="3">ubiquitinyl hydrolase 1</fullName>
        <ecNumber evidence="3">3.4.19.12</ecNumber>
    </recommendedName>
</protein>
<feature type="region of interest" description="Disordered" evidence="6">
    <location>
        <begin position="143"/>
        <end position="186"/>
    </location>
</feature>